<sequence>MQRNIPSQVAPSLALLLIQSTSDVGPGNIVHPVSWRQHPLKQSTPCKEDHYNILIYRILTCSLRTQWQLAPRSMEPGTRCRYKTRSVLDAPYQPEYLLLCSFIMSPKTKSRHSSHVSTAVRFFREENKPMEDCFRLSIRSSAGAVYHAASKFEETDLAR</sequence>
<organism evidence="1 2">
    <name type="scientific">Boletus edulis BED1</name>
    <dbReference type="NCBI Taxonomy" id="1328754"/>
    <lineage>
        <taxon>Eukaryota</taxon>
        <taxon>Fungi</taxon>
        <taxon>Dikarya</taxon>
        <taxon>Basidiomycota</taxon>
        <taxon>Agaricomycotina</taxon>
        <taxon>Agaricomycetes</taxon>
        <taxon>Agaricomycetidae</taxon>
        <taxon>Boletales</taxon>
        <taxon>Boletineae</taxon>
        <taxon>Boletaceae</taxon>
        <taxon>Boletoideae</taxon>
        <taxon>Boletus</taxon>
    </lineage>
</organism>
<name>A0AAD4GGZ5_BOLED</name>
<evidence type="ECO:0000313" key="2">
    <source>
        <dbReference type="Proteomes" id="UP001194468"/>
    </source>
</evidence>
<proteinExistence type="predicted"/>
<dbReference type="Proteomes" id="UP001194468">
    <property type="component" value="Unassembled WGS sequence"/>
</dbReference>
<reference evidence="1" key="1">
    <citation type="submission" date="2019-10" db="EMBL/GenBank/DDBJ databases">
        <authorList>
            <consortium name="DOE Joint Genome Institute"/>
            <person name="Kuo A."/>
            <person name="Miyauchi S."/>
            <person name="Kiss E."/>
            <person name="Drula E."/>
            <person name="Kohler A."/>
            <person name="Sanchez-Garcia M."/>
            <person name="Andreopoulos B."/>
            <person name="Barry K.W."/>
            <person name="Bonito G."/>
            <person name="Buee M."/>
            <person name="Carver A."/>
            <person name="Chen C."/>
            <person name="Cichocki N."/>
            <person name="Clum A."/>
            <person name="Culley D."/>
            <person name="Crous P.W."/>
            <person name="Fauchery L."/>
            <person name="Girlanda M."/>
            <person name="Hayes R."/>
            <person name="Keri Z."/>
            <person name="LaButti K."/>
            <person name="Lipzen A."/>
            <person name="Lombard V."/>
            <person name="Magnuson J."/>
            <person name="Maillard F."/>
            <person name="Morin E."/>
            <person name="Murat C."/>
            <person name="Nolan M."/>
            <person name="Ohm R."/>
            <person name="Pangilinan J."/>
            <person name="Pereira M."/>
            <person name="Perotto S."/>
            <person name="Peter M."/>
            <person name="Riley R."/>
            <person name="Sitrit Y."/>
            <person name="Stielow B."/>
            <person name="Szollosi G."/>
            <person name="Zifcakova L."/>
            <person name="Stursova M."/>
            <person name="Spatafora J.W."/>
            <person name="Tedersoo L."/>
            <person name="Vaario L.-M."/>
            <person name="Yamada A."/>
            <person name="Yan M."/>
            <person name="Wang P."/>
            <person name="Xu J."/>
            <person name="Bruns T."/>
            <person name="Baldrian P."/>
            <person name="Vilgalys R."/>
            <person name="Henrissat B."/>
            <person name="Grigoriev I.V."/>
            <person name="Hibbett D."/>
            <person name="Nagy L.G."/>
            <person name="Martin F.M."/>
        </authorList>
    </citation>
    <scope>NUCLEOTIDE SEQUENCE</scope>
    <source>
        <strain evidence="1">BED1</strain>
    </source>
</reference>
<feature type="non-terminal residue" evidence="1">
    <location>
        <position position="1"/>
    </location>
</feature>
<dbReference type="EMBL" id="WHUW01000008">
    <property type="protein sequence ID" value="KAF8443251.1"/>
    <property type="molecule type" value="Genomic_DNA"/>
</dbReference>
<keyword evidence="2" id="KW-1185">Reference proteome</keyword>
<dbReference type="AlphaFoldDB" id="A0AAD4GGZ5"/>
<protein>
    <submittedName>
        <fullName evidence="1">Uncharacterized protein</fullName>
    </submittedName>
</protein>
<gene>
    <name evidence="1" type="ORF">L210DRAFT_672263</name>
</gene>
<evidence type="ECO:0000313" key="1">
    <source>
        <dbReference type="EMBL" id="KAF8443251.1"/>
    </source>
</evidence>
<reference evidence="1" key="2">
    <citation type="journal article" date="2020" name="Nat. Commun.">
        <title>Large-scale genome sequencing of mycorrhizal fungi provides insights into the early evolution of symbiotic traits.</title>
        <authorList>
            <person name="Miyauchi S."/>
            <person name="Kiss E."/>
            <person name="Kuo A."/>
            <person name="Drula E."/>
            <person name="Kohler A."/>
            <person name="Sanchez-Garcia M."/>
            <person name="Morin E."/>
            <person name="Andreopoulos B."/>
            <person name="Barry K.W."/>
            <person name="Bonito G."/>
            <person name="Buee M."/>
            <person name="Carver A."/>
            <person name="Chen C."/>
            <person name="Cichocki N."/>
            <person name="Clum A."/>
            <person name="Culley D."/>
            <person name="Crous P.W."/>
            <person name="Fauchery L."/>
            <person name="Girlanda M."/>
            <person name="Hayes R.D."/>
            <person name="Keri Z."/>
            <person name="LaButti K."/>
            <person name="Lipzen A."/>
            <person name="Lombard V."/>
            <person name="Magnuson J."/>
            <person name="Maillard F."/>
            <person name="Murat C."/>
            <person name="Nolan M."/>
            <person name="Ohm R.A."/>
            <person name="Pangilinan J."/>
            <person name="Pereira M.F."/>
            <person name="Perotto S."/>
            <person name="Peter M."/>
            <person name="Pfister S."/>
            <person name="Riley R."/>
            <person name="Sitrit Y."/>
            <person name="Stielow J.B."/>
            <person name="Szollosi G."/>
            <person name="Zifcakova L."/>
            <person name="Stursova M."/>
            <person name="Spatafora J.W."/>
            <person name="Tedersoo L."/>
            <person name="Vaario L.M."/>
            <person name="Yamada A."/>
            <person name="Yan M."/>
            <person name="Wang P."/>
            <person name="Xu J."/>
            <person name="Bruns T."/>
            <person name="Baldrian P."/>
            <person name="Vilgalys R."/>
            <person name="Dunand C."/>
            <person name="Henrissat B."/>
            <person name="Grigoriev I.V."/>
            <person name="Hibbett D."/>
            <person name="Nagy L.G."/>
            <person name="Martin F.M."/>
        </authorList>
    </citation>
    <scope>NUCLEOTIDE SEQUENCE</scope>
    <source>
        <strain evidence="1">BED1</strain>
    </source>
</reference>
<accession>A0AAD4GGZ5</accession>
<comment type="caution">
    <text evidence="1">The sequence shown here is derived from an EMBL/GenBank/DDBJ whole genome shotgun (WGS) entry which is preliminary data.</text>
</comment>